<dbReference type="SMART" id="SM01118">
    <property type="entry name" value="CYTH"/>
    <property type="match status" value="1"/>
</dbReference>
<dbReference type="PROSITE" id="PS51707">
    <property type="entry name" value="CYTH"/>
    <property type="match status" value="1"/>
</dbReference>
<evidence type="ECO:0000313" key="3">
    <source>
        <dbReference type="Proteomes" id="UP000595349"/>
    </source>
</evidence>
<proteinExistence type="predicted"/>
<dbReference type="CDD" id="cd07762">
    <property type="entry name" value="CYTH-like_Pase_1"/>
    <property type="match status" value="1"/>
</dbReference>
<dbReference type="PIRSF" id="PIRSF012526">
    <property type="entry name" value="CYTH_UCP012526"/>
    <property type="match status" value="1"/>
</dbReference>
<organism evidence="2 3">
    <name type="scientific">Salicibibacter cibi</name>
    <dbReference type="NCBI Taxonomy" id="2743001"/>
    <lineage>
        <taxon>Bacteria</taxon>
        <taxon>Bacillati</taxon>
        <taxon>Bacillota</taxon>
        <taxon>Bacilli</taxon>
        <taxon>Bacillales</taxon>
        <taxon>Bacillaceae</taxon>
        <taxon>Salicibibacter</taxon>
    </lineage>
</organism>
<dbReference type="Pfam" id="PF01928">
    <property type="entry name" value="CYTH"/>
    <property type="match status" value="1"/>
</dbReference>
<dbReference type="EMBL" id="CP054706">
    <property type="protein sequence ID" value="QQK80791.1"/>
    <property type="molecule type" value="Genomic_DNA"/>
</dbReference>
<protein>
    <submittedName>
        <fullName evidence="2">CYTH domain-containing protein</fullName>
    </submittedName>
</protein>
<dbReference type="InterPro" id="IPR033469">
    <property type="entry name" value="CYTH-like_dom_sf"/>
</dbReference>
<dbReference type="AlphaFoldDB" id="A0A7T6ZC57"/>
<dbReference type="Gene3D" id="2.40.320.10">
    <property type="entry name" value="Hypothetical Protein Pfu-838710-001"/>
    <property type="match status" value="1"/>
</dbReference>
<evidence type="ECO:0000259" key="1">
    <source>
        <dbReference type="PROSITE" id="PS51707"/>
    </source>
</evidence>
<keyword evidence="3" id="KW-1185">Reference proteome</keyword>
<dbReference type="KEGG" id="scib:HUG20_13395"/>
<sequence>MSRSFDEIEIEGKRLLHVREFRKIQAYFQLNEDDFIIQHNHYFDTSDFQLKEQNAALRIRYKNGAHVLTLKVRNEAGVLEKHQPLGPREWSEGAPLTQLSEGGSVQTYLEKEWKIPFHTLHPLGRLTTRRAELPYEQGLLVLDESHYFEEIDYELEYEGNSQEHVQGVLTQVAVRVGLDPHSPEPQPKIQRFFSVAKGRI</sequence>
<dbReference type="InterPro" id="IPR023577">
    <property type="entry name" value="CYTH_domain"/>
</dbReference>
<dbReference type="SUPFAM" id="SSF55154">
    <property type="entry name" value="CYTH-like phosphatases"/>
    <property type="match status" value="1"/>
</dbReference>
<evidence type="ECO:0000313" key="2">
    <source>
        <dbReference type="EMBL" id="QQK80791.1"/>
    </source>
</evidence>
<name>A0A7T6ZC57_9BACI</name>
<dbReference type="Proteomes" id="UP000595349">
    <property type="component" value="Chromosome"/>
</dbReference>
<reference evidence="2 3" key="1">
    <citation type="submission" date="2020-06" db="EMBL/GenBank/DDBJ databases">
        <title>Genomic analysis of Salicibibacter sp. NKC21-4.</title>
        <authorList>
            <person name="Oh Y.J."/>
        </authorList>
    </citation>
    <scope>NUCLEOTIDE SEQUENCE [LARGE SCALE GENOMIC DNA]</scope>
    <source>
        <strain evidence="2 3">NKC21-4</strain>
    </source>
</reference>
<feature type="domain" description="CYTH" evidence="1">
    <location>
        <begin position="7"/>
        <end position="199"/>
    </location>
</feature>
<dbReference type="RefSeq" id="WP_200085158.1">
    <property type="nucleotide sequence ID" value="NZ_CP054706.1"/>
</dbReference>
<accession>A0A7T6ZC57</accession>
<dbReference type="InterPro" id="IPR009195">
    <property type="entry name" value="Uncharacterised_YjbK"/>
</dbReference>
<gene>
    <name evidence="2" type="ORF">HUG20_13395</name>
</gene>